<keyword evidence="2 5" id="KW-0812">Transmembrane</keyword>
<evidence type="ECO:0000259" key="6">
    <source>
        <dbReference type="Pfam" id="PF01490"/>
    </source>
</evidence>
<comment type="caution">
    <text evidence="7">The sequence shown here is derived from an EMBL/GenBank/DDBJ whole genome shotgun (WGS) entry which is preliminary data.</text>
</comment>
<evidence type="ECO:0000256" key="2">
    <source>
        <dbReference type="ARBA" id="ARBA00022692"/>
    </source>
</evidence>
<evidence type="ECO:0000256" key="3">
    <source>
        <dbReference type="ARBA" id="ARBA00022989"/>
    </source>
</evidence>
<proteinExistence type="predicted"/>
<dbReference type="GO" id="GO:0016020">
    <property type="term" value="C:membrane"/>
    <property type="evidence" value="ECO:0007669"/>
    <property type="project" value="UniProtKB-SubCell"/>
</dbReference>
<dbReference type="Proteomes" id="UP000663869">
    <property type="component" value="Unassembled WGS sequence"/>
</dbReference>
<dbReference type="InterPro" id="IPR013057">
    <property type="entry name" value="AA_transpt_TM"/>
</dbReference>
<evidence type="ECO:0000256" key="5">
    <source>
        <dbReference type="SAM" id="Phobius"/>
    </source>
</evidence>
<feature type="transmembrane region" description="Helical" evidence="5">
    <location>
        <begin position="96"/>
        <end position="121"/>
    </location>
</feature>
<name>A0A818R7I3_9BILA</name>
<evidence type="ECO:0000313" key="7">
    <source>
        <dbReference type="EMBL" id="CAF3652647.1"/>
    </source>
</evidence>
<evidence type="ECO:0000313" key="8">
    <source>
        <dbReference type="Proteomes" id="UP000663869"/>
    </source>
</evidence>
<gene>
    <name evidence="7" type="ORF">FME351_LOCUS24592</name>
</gene>
<feature type="domain" description="Amino acid transporter transmembrane" evidence="6">
    <location>
        <begin position="80"/>
        <end position="155"/>
    </location>
</feature>
<reference evidence="7" key="1">
    <citation type="submission" date="2021-02" db="EMBL/GenBank/DDBJ databases">
        <authorList>
            <person name="Nowell W R."/>
        </authorList>
    </citation>
    <scope>NUCLEOTIDE SEQUENCE</scope>
</reference>
<evidence type="ECO:0000256" key="4">
    <source>
        <dbReference type="ARBA" id="ARBA00023136"/>
    </source>
</evidence>
<sequence length="163" mass="18052">MSNISLLKSSQHYMELLIESPDMPTSTSTSDTSILDDITFPILSNCDDLISSTASHIDENNENEAIAPLIASLAGDLSKHRTTNTETLMHLLKGNVGAGILALPFALSKAGLFGSIAFWIMGAKKLYCMHQLLRCHEHYRSHTSRSKCDFGGIMRYTLETCRW</sequence>
<keyword evidence="3 5" id="KW-1133">Transmembrane helix</keyword>
<evidence type="ECO:0000256" key="1">
    <source>
        <dbReference type="ARBA" id="ARBA00004370"/>
    </source>
</evidence>
<dbReference type="Pfam" id="PF01490">
    <property type="entry name" value="Aa_trans"/>
    <property type="match status" value="1"/>
</dbReference>
<protein>
    <recommendedName>
        <fullName evidence="6">Amino acid transporter transmembrane domain-containing protein</fullName>
    </recommendedName>
</protein>
<accession>A0A818R7I3</accession>
<keyword evidence="4 5" id="KW-0472">Membrane</keyword>
<organism evidence="7 8">
    <name type="scientific">Rotaria socialis</name>
    <dbReference type="NCBI Taxonomy" id="392032"/>
    <lineage>
        <taxon>Eukaryota</taxon>
        <taxon>Metazoa</taxon>
        <taxon>Spiralia</taxon>
        <taxon>Gnathifera</taxon>
        <taxon>Rotifera</taxon>
        <taxon>Eurotatoria</taxon>
        <taxon>Bdelloidea</taxon>
        <taxon>Philodinida</taxon>
        <taxon>Philodinidae</taxon>
        <taxon>Rotaria</taxon>
    </lineage>
</organism>
<dbReference type="EMBL" id="CAJNYU010003219">
    <property type="protein sequence ID" value="CAF3652647.1"/>
    <property type="molecule type" value="Genomic_DNA"/>
</dbReference>
<comment type="subcellular location">
    <subcellularLocation>
        <location evidence="1">Membrane</location>
    </subcellularLocation>
</comment>
<dbReference type="AlphaFoldDB" id="A0A818R7I3"/>